<evidence type="ECO:0008006" key="3">
    <source>
        <dbReference type="Google" id="ProtNLM"/>
    </source>
</evidence>
<sequence length="453" mass="52353">MKKVLLIAFYFNQTNEIASKRLRGLAKYLPQFGWEPIVIVPKLDNIPSYPNNNLDFKVIETEYEDMLDKWMNKFKKSPNNFENKIINVKNNEISNVKNNEKSNEKNNGKSNEKNNGKSNEKNTLISKAISLAGEIFAYPDGMKYWYEPAMEVSKEAIELNDIEAIISSSWPVTSHIIAKDLKKQYNINWIADLRDLWNLNPYVNHTFIRNHFEKKLEIETFKYADVLTTTTKLASETLQKLHPNNKICTVMSGYDIEDITENNIPKNNEKLNFIYAGSLYGGKRDPKILFKGIRQLIDEERIPPSVLSLDFYGDNEGIENIAKEYNIENIVNIHGSIPHKEVLKKQKESQALLLLSWNNEKEKIFLPGKIYEYLAAKRPVLSIGYKEGSLKSLIEKTNIGYHVSTIEETKEAIMKFYNNFSENKTLKYNGNEEVNKYSMIATAQKFSKILDSI</sequence>
<protein>
    <recommendedName>
        <fullName evidence="3">Glycosyltransferase subfamily 4-like N-terminal domain-containing protein</fullName>
    </recommendedName>
</protein>
<dbReference type="AlphaFoldDB" id="A0A644SU24"/>
<dbReference type="EMBL" id="VSSQ01000006">
    <property type="protein sequence ID" value="MPL58113.1"/>
    <property type="molecule type" value="Genomic_DNA"/>
</dbReference>
<dbReference type="PANTHER" id="PTHR12526">
    <property type="entry name" value="GLYCOSYLTRANSFERASE"/>
    <property type="match status" value="1"/>
</dbReference>
<evidence type="ECO:0000256" key="1">
    <source>
        <dbReference type="SAM" id="MobiDB-lite"/>
    </source>
</evidence>
<reference evidence="2" key="1">
    <citation type="submission" date="2019-08" db="EMBL/GenBank/DDBJ databases">
        <authorList>
            <person name="Kucharzyk K."/>
            <person name="Murdoch R.W."/>
            <person name="Higgins S."/>
            <person name="Loffler F."/>
        </authorList>
    </citation>
    <scope>NUCLEOTIDE SEQUENCE</scope>
</reference>
<feature type="compositionally biased region" description="Basic and acidic residues" evidence="1">
    <location>
        <begin position="98"/>
        <end position="120"/>
    </location>
</feature>
<dbReference type="Gene3D" id="3.40.50.2000">
    <property type="entry name" value="Glycogen Phosphorylase B"/>
    <property type="match status" value="2"/>
</dbReference>
<comment type="caution">
    <text evidence="2">The sequence shown here is derived from an EMBL/GenBank/DDBJ whole genome shotgun (WGS) entry which is preliminary data.</text>
</comment>
<feature type="region of interest" description="Disordered" evidence="1">
    <location>
        <begin position="92"/>
        <end position="120"/>
    </location>
</feature>
<gene>
    <name evidence="2" type="ORF">SDC9_03644</name>
</gene>
<name>A0A644SU24_9ZZZZ</name>
<proteinExistence type="predicted"/>
<organism evidence="2">
    <name type="scientific">bioreactor metagenome</name>
    <dbReference type="NCBI Taxonomy" id="1076179"/>
    <lineage>
        <taxon>unclassified sequences</taxon>
        <taxon>metagenomes</taxon>
        <taxon>ecological metagenomes</taxon>
    </lineage>
</organism>
<evidence type="ECO:0000313" key="2">
    <source>
        <dbReference type="EMBL" id="MPL58113.1"/>
    </source>
</evidence>
<dbReference type="SUPFAM" id="SSF53756">
    <property type="entry name" value="UDP-Glycosyltransferase/glycogen phosphorylase"/>
    <property type="match status" value="1"/>
</dbReference>
<dbReference type="PANTHER" id="PTHR12526:SF630">
    <property type="entry name" value="GLYCOSYLTRANSFERASE"/>
    <property type="match status" value="1"/>
</dbReference>
<accession>A0A644SU24</accession>